<evidence type="ECO:0000256" key="8">
    <source>
        <dbReference type="ARBA" id="ARBA00048679"/>
    </source>
</evidence>
<dbReference type="FunFam" id="3.30.200.20:FF:000003">
    <property type="entry name" value="Non-specific serine/threonine protein kinase"/>
    <property type="match status" value="1"/>
</dbReference>
<name>A0A3B3SHI9_9TELE</name>
<dbReference type="InterPro" id="IPR017441">
    <property type="entry name" value="Protein_kinase_ATP_BS"/>
</dbReference>
<dbReference type="InterPro" id="IPR011009">
    <property type="entry name" value="Kinase-like_dom_sf"/>
</dbReference>
<keyword evidence="3" id="KW-0808">Transferase</keyword>
<evidence type="ECO:0000256" key="4">
    <source>
        <dbReference type="ARBA" id="ARBA00022741"/>
    </source>
</evidence>
<evidence type="ECO:0000256" key="7">
    <source>
        <dbReference type="ARBA" id="ARBA00047899"/>
    </source>
</evidence>
<evidence type="ECO:0000256" key="3">
    <source>
        <dbReference type="ARBA" id="ARBA00022679"/>
    </source>
</evidence>
<keyword evidence="12" id="KW-1185">Reference proteome</keyword>
<dbReference type="InterPro" id="IPR000719">
    <property type="entry name" value="Prot_kinase_dom"/>
</dbReference>
<sequence length="99" mass="11204">PPVGLADRAGRTHCQPQILNKIGCGIFSCVKLGVHSLTKDKVAIKILDKTRLDPQKQQLLWREVASMERLWLPNIARLYEVEETPSHLHLVMEHMVSGL</sequence>
<dbReference type="Pfam" id="PF00069">
    <property type="entry name" value="Pkinase"/>
    <property type="match status" value="1"/>
</dbReference>
<dbReference type="PANTHER" id="PTHR24346:SF49">
    <property type="entry name" value="NIM1 SERINE_THREONINE PROTEIN KINASE"/>
    <property type="match status" value="1"/>
</dbReference>
<evidence type="ECO:0000256" key="1">
    <source>
        <dbReference type="ARBA" id="ARBA00012513"/>
    </source>
</evidence>
<keyword evidence="4 9" id="KW-0547">Nucleotide-binding</keyword>
<reference evidence="11" key="1">
    <citation type="submission" date="2025-08" db="UniProtKB">
        <authorList>
            <consortium name="Ensembl"/>
        </authorList>
    </citation>
    <scope>IDENTIFICATION</scope>
</reference>
<dbReference type="PROSITE" id="PS00107">
    <property type="entry name" value="PROTEIN_KINASE_ATP"/>
    <property type="match status" value="1"/>
</dbReference>
<evidence type="ECO:0000313" key="12">
    <source>
        <dbReference type="Proteomes" id="UP000261540"/>
    </source>
</evidence>
<dbReference type="GO" id="GO:0050321">
    <property type="term" value="F:tau-protein kinase activity"/>
    <property type="evidence" value="ECO:0007669"/>
    <property type="project" value="TreeGrafter"/>
</dbReference>
<evidence type="ECO:0000256" key="6">
    <source>
        <dbReference type="ARBA" id="ARBA00022840"/>
    </source>
</evidence>
<evidence type="ECO:0000313" key="11">
    <source>
        <dbReference type="Ensembl" id="ENSPKIP00000029745.1"/>
    </source>
</evidence>
<dbReference type="SUPFAM" id="SSF56112">
    <property type="entry name" value="Protein kinase-like (PK-like)"/>
    <property type="match status" value="1"/>
</dbReference>
<dbReference type="GO" id="GO:0005524">
    <property type="term" value="F:ATP binding"/>
    <property type="evidence" value="ECO:0007669"/>
    <property type="project" value="UniProtKB-UniRule"/>
</dbReference>
<keyword evidence="5" id="KW-0418">Kinase</keyword>
<dbReference type="PROSITE" id="PS50011">
    <property type="entry name" value="PROTEIN_KINASE_DOM"/>
    <property type="match status" value="1"/>
</dbReference>
<evidence type="ECO:0000259" key="10">
    <source>
        <dbReference type="PROSITE" id="PS50011"/>
    </source>
</evidence>
<evidence type="ECO:0000256" key="5">
    <source>
        <dbReference type="ARBA" id="ARBA00022777"/>
    </source>
</evidence>
<dbReference type="Gene3D" id="3.30.200.20">
    <property type="entry name" value="Phosphorylase Kinase, domain 1"/>
    <property type="match status" value="1"/>
</dbReference>
<comment type="catalytic activity">
    <reaction evidence="8">
        <text>L-seryl-[protein] + ATP = O-phospho-L-seryl-[protein] + ADP + H(+)</text>
        <dbReference type="Rhea" id="RHEA:17989"/>
        <dbReference type="Rhea" id="RHEA-COMP:9863"/>
        <dbReference type="Rhea" id="RHEA-COMP:11604"/>
        <dbReference type="ChEBI" id="CHEBI:15378"/>
        <dbReference type="ChEBI" id="CHEBI:29999"/>
        <dbReference type="ChEBI" id="CHEBI:30616"/>
        <dbReference type="ChEBI" id="CHEBI:83421"/>
        <dbReference type="ChEBI" id="CHEBI:456216"/>
        <dbReference type="EC" id="2.7.11.1"/>
    </reaction>
</comment>
<dbReference type="AlphaFoldDB" id="A0A3B3SHI9"/>
<organism evidence="11 12">
    <name type="scientific">Paramormyrops kingsleyae</name>
    <dbReference type="NCBI Taxonomy" id="1676925"/>
    <lineage>
        <taxon>Eukaryota</taxon>
        <taxon>Metazoa</taxon>
        <taxon>Chordata</taxon>
        <taxon>Craniata</taxon>
        <taxon>Vertebrata</taxon>
        <taxon>Euteleostomi</taxon>
        <taxon>Actinopterygii</taxon>
        <taxon>Neopterygii</taxon>
        <taxon>Teleostei</taxon>
        <taxon>Osteoglossocephala</taxon>
        <taxon>Osteoglossomorpha</taxon>
        <taxon>Osteoglossiformes</taxon>
        <taxon>Mormyridae</taxon>
        <taxon>Paramormyrops</taxon>
    </lineage>
</organism>
<reference evidence="11" key="2">
    <citation type="submission" date="2025-09" db="UniProtKB">
        <authorList>
            <consortium name="Ensembl"/>
        </authorList>
    </citation>
    <scope>IDENTIFICATION</scope>
</reference>
<keyword evidence="2" id="KW-0723">Serine/threonine-protein kinase</keyword>
<dbReference type="EC" id="2.7.11.1" evidence="1"/>
<evidence type="ECO:0000256" key="9">
    <source>
        <dbReference type="PROSITE-ProRule" id="PRU10141"/>
    </source>
</evidence>
<proteinExistence type="predicted"/>
<dbReference type="GO" id="GO:0035556">
    <property type="term" value="P:intracellular signal transduction"/>
    <property type="evidence" value="ECO:0007669"/>
    <property type="project" value="TreeGrafter"/>
</dbReference>
<protein>
    <recommendedName>
        <fullName evidence="1">non-specific serine/threonine protein kinase</fullName>
        <ecNumber evidence="1">2.7.11.1</ecNumber>
    </recommendedName>
</protein>
<feature type="binding site" evidence="9">
    <location>
        <position position="45"/>
    </location>
    <ligand>
        <name>ATP</name>
        <dbReference type="ChEBI" id="CHEBI:30616"/>
    </ligand>
</feature>
<comment type="catalytic activity">
    <reaction evidence="7">
        <text>L-threonyl-[protein] + ATP = O-phospho-L-threonyl-[protein] + ADP + H(+)</text>
        <dbReference type="Rhea" id="RHEA:46608"/>
        <dbReference type="Rhea" id="RHEA-COMP:11060"/>
        <dbReference type="Rhea" id="RHEA-COMP:11605"/>
        <dbReference type="ChEBI" id="CHEBI:15378"/>
        <dbReference type="ChEBI" id="CHEBI:30013"/>
        <dbReference type="ChEBI" id="CHEBI:30616"/>
        <dbReference type="ChEBI" id="CHEBI:61977"/>
        <dbReference type="ChEBI" id="CHEBI:456216"/>
        <dbReference type="EC" id="2.7.11.1"/>
    </reaction>
</comment>
<dbReference type="Proteomes" id="UP000261540">
    <property type="component" value="Unplaced"/>
</dbReference>
<dbReference type="GO" id="GO:0000226">
    <property type="term" value="P:microtubule cytoskeleton organization"/>
    <property type="evidence" value="ECO:0007669"/>
    <property type="project" value="TreeGrafter"/>
</dbReference>
<dbReference type="GeneTree" id="ENSGT00940000165543"/>
<evidence type="ECO:0000256" key="2">
    <source>
        <dbReference type="ARBA" id="ARBA00022527"/>
    </source>
</evidence>
<dbReference type="GO" id="GO:0005737">
    <property type="term" value="C:cytoplasm"/>
    <property type="evidence" value="ECO:0007669"/>
    <property type="project" value="TreeGrafter"/>
</dbReference>
<accession>A0A3B3SHI9</accession>
<dbReference type="Ensembl" id="ENSPKIT00000010545.1">
    <property type="protein sequence ID" value="ENSPKIP00000029745.1"/>
    <property type="gene ID" value="ENSPKIG00000010871.1"/>
</dbReference>
<feature type="domain" description="Protein kinase" evidence="10">
    <location>
        <begin position="16"/>
        <end position="99"/>
    </location>
</feature>
<dbReference type="PANTHER" id="PTHR24346">
    <property type="entry name" value="MAP/MICROTUBULE AFFINITY-REGULATING KINASE"/>
    <property type="match status" value="1"/>
</dbReference>
<dbReference type="STRING" id="1676925.ENSPKIP00000029745"/>
<keyword evidence="6 9" id="KW-0067">ATP-binding</keyword>